<evidence type="ECO:0000313" key="1">
    <source>
        <dbReference type="EMBL" id="CUX64169.1"/>
    </source>
</evidence>
<dbReference type="EMBL" id="FBWK01000065">
    <property type="protein sequence ID" value="CUX64169.1"/>
    <property type="molecule type" value="Genomic_DNA"/>
</dbReference>
<reference evidence="2" key="1">
    <citation type="submission" date="2016-01" db="EMBL/GenBank/DDBJ databases">
        <authorList>
            <person name="Regsiter A."/>
            <person name="william w."/>
        </authorList>
    </citation>
    <scope>NUCLEOTIDE SEQUENCE [LARGE SCALE GENOMIC DNA]</scope>
    <source>
        <strain evidence="2">CFBP 6623</strain>
    </source>
</reference>
<evidence type="ECO:0000313" key="2">
    <source>
        <dbReference type="Proteomes" id="UP000191988"/>
    </source>
</evidence>
<name>A0A1S7S8C4_9HYPH</name>
<accession>A0A1S7S8C4</accession>
<proteinExistence type="predicted"/>
<protein>
    <submittedName>
        <fullName evidence="1">Uncharacterized protein</fullName>
    </submittedName>
</protein>
<keyword evidence="2" id="KW-1185">Reference proteome</keyword>
<gene>
    <name evidence="1" type="ORF">AGR3A_pa10036</name>
</gene>
<dbReference type="AlphaFoldDB" id="A0A1S7S8C4"/>
<organism evidence="1 2">
    <name type="scientific">Agrobacterium tomkonis CFBP 6623</name>
    <dbReference type="NCBI Taxonomy" id="1183432"/>
    <lineage>
        <taxon>Bacteria</taxon>
        <taxon>Pseudomonadati</taxon>
        <taxon>Pseudomonadota</taxon>
        <taxon>Alphaproteobacteria</taxon>
        <taxon>Hyphomicrobiales</taxon>
        <taxon>Rhizobiaceae</taxon>
        <taxon>Rhizobium/Agrobacterium group</taxon>
        <taxon>Agrobacterium</taxon>
        <taxon>Agrobacterium tumefaciens complex</taxon>
    </lineage>
</organism>
<dbReference type="STRING" id="1183432.AGR3A_pa10036"/>
<sequence>MRSLEERQILTNDFALVKWLVLL</sequence>
<dbReference type="Proteomes" id="UP000191988">
    <property type="component" value="Unassembled WGS sequence"/>
</dbReference>